<evidence type="ECO:0000313" key="4">
    <source>
        <dbReference type="EMBL" id="CAI8056885.1"/>
    </source>
</evidence>
<gene>
    <name evidence="4" type="ORF">GBAR_LOCUS30978</name>
</gene>
<keyword evidence="1" id="KW-0413">Isomerase</keyword>
<name>A0AA35TYK9_GEOBA</name>
<evidence type="ECO:0000256" key="2">
    <source>
        <dbReference type="SAM" id="MobiDB-lite"/>
    </source>
</evidence>
<accession>A0AA35TYK9</accession>
<dbReference type="PANTHER" id="PTHR48101">
    <property type="entry name" value="METHYLMALONYL-COA MUTASE, MITOCHONDRIAL-RELATED"/>
    <property type="match status" value="1"/>
</dbReference>
<protein>
    <submittedName>
        <fullName evidence="4">Probable methylmalonyl-CoA mutase, mitochondrial</fullName>
    </submittedName>
</protein>
<proteinExistence type="predicted"/>
<comment type="caution">
    <text evidence="4">The sequence shown here is derived from an EMBL/GenBank/DDBJ whole genome shotgun (WGS) entry which is preliminary data.</text>
</comment>
<dbReference type="SUPFAM" id="SSF51703">
    <property type="entry name" value="Cobalamin (vitamin B12)-dependent enzymes"/>
    <property type="match status" value="1"/>
</dbReference>
<dbReference type="InterPro" id="IPR006098">
    <property type="entry name" value="MMCoA_mutase_a_cat"/>
</dbReference>
<evidence type="ECO:0000256" key="1">
    <source>
        <dbReference type="ARBA" id="ARBA00023235"/>
    </source>
</evidence>
<dbReference type="GO" id="GO:0031419">
    <property type="term" value="F:cobalamin binding"/>
    <property type="evidence" value="ECO:0007669"/>
    <property type="project" value="InterPro"/>
</dbReference>
<feature type="domain" description="Methylmalonyl-CoA mutase alpha/beta chain catalytic" evidence="3">
    <location>
        <begin position="13"/>
        <end position="537"/>
    </location>
</feature>
<dbReference type="InterPro" id="IPR006099">
    <property type="entry name" value="MeMalonylCoA_mutase_a/b_cat"/>
</dbReference>
<sequence>MPDNPNQPTPRSLSGLPIDGLYSPDQLAASGFDPAADLGEPGQFPFTRGAYPNMYRGRLWTRRQIAGFGTAAATNERYRFLLDHGQTGLSTDFDHPTLTGYDSDHELAEGEVGRLGVAIDSAADMDELFDGIPLEQASVSLTINHPAIVLLGMFLSVAEKRGTPWPALRGTVQNDSLKEFHGQKTFALPPGPALKLTTDVVEFCTRHVPNWYTISISGYHTREAGSDAVQELAFTIAQGMAYVESAMKRGLPVDSFAPRLSHFFGVHNDFFEEIAKFRAARRMWARIMRDRYGATRSESMRMRFHTQTLGSTLVRQDPLNNILRGGLQALAAVLGGTQSLHVSGYDEAYDIPSEEAMRISLATQMILANESGVSATPDPLGGSAYLETLTTQLEEAAHAYIARIDDMGNGSMLDGMLEAVSNGYIESEIAQASYRYQQRVETGDYTIVGVNDEYRDDAASSGSLELFEFDQGEEDRQIARLTQVRRSRSEADAAQAIRRIVKTARDDANLLPAIIPAVAAGVTEGEIMGALRDEWGEYVDPGVF</sequence>
<feature type="region of interest" description="Disordered" evidence="2">
    <location>
        <begin position="1"/>
        <end position="20"/>
    </location>
</feature>
<keyword evidence="5" id="KW-1185">Reference proteome</keyword>
<dbReference type="InterPro" id="IPR016176">
    <property type="entry name" value="Cbl-dep_enz_cat"/>
</dbReference>
<dbReference type="AlphaFoldDB" id="A0AA35TYK9"/>
<dbReference type="Proteomes" id="UP001174909">
    <property type="component" value="Unassembled WGS sequence"/>
</dbReference>
<reference evidence="4" key="1">
    <citation type="submission" date="2023-03" db="EMBL/GenBank/DDBJ databases">
        <authorList>
            <person name="Steffen K."/>
            <person name="Cardenas P."/>
        </authorList>
    </citation>
    <scope>NUCLEOTIDE SEQUENCE</scope>
</reference>
<dbReference type="EMBL" id="CASHTH010004402">
    <property type="protein sequence ID" value="CAI8056885.1"/>
    <property type="molecule type" value="Genomic_DNA"/>
</dbReference>
<dbReference type="GO" id="GO:0004494">
    <property type="term" value="F:methylmalonyl-CoA mutase activity"/>
    <property type="evidence" value="ECO:0007669"/>
    <property type="project" value="InterPro"/>
</dbReference>
<evidence type="ECO:0000313" key="5">
    <source>
        <dbReference type="Proteomes" id="UP001174909"/>
    </source>
</evidence>
<dbReference type="NCBIfam" id="TIGR00641">
    <property type="entry name" value="acid_CoA_mut_N"/>
    <property type="match status" value="1"/>
</dbReference>
<dbReference type="PANTHER" id="PTHR48101:SF1">
    <property type="entry name" value="METHYLMALONYL-COA MUTASE, LARGE SUBUNIT"/>
    <property type="match status" value="1"/>
</dbReference>
<organism evidence="4 5">
    <name type="scientific">Geodia barretti</name>
    <name type="common">Barrett's horny sponge</name>
    <dbReference type="NCBI Taxonomy" id="519541"/>
    <lineage>
        <taxon>Eukaryota</taxon>
        <taxon>Metazoa</taxon>
        <taxon>Porifera</taxon>
        <taxon>Demospongiae</taxon>
        <taxon>Heteroscleromorpha</taxon>
        <taxon>Tetractinellida</taxon>
        <taxon>Astrophorina</taxon>
        <taxon>Geodiidae</taxon>
        <taxon>Geodia</taxon>
    </lineage>
</organism>
<dbReference type="Pfam" id="PF01642">
    <property type="entry name" value="MM_CoA_mutase"/>
    <property type="match status" value="1"/>
</dbReference>
<dbReference type="Gene3D" id="3.20.20.240">
    <property type="entry name" value="Methylmalonyl-CoA mutase"/>
    <property type="match status" value="1"/>
</dbReference>
<evidence type="ECO:0000259" key="3">
    <source>
        <dbReference type="Pfam" id="PF01642"/>
    </source>
</evidence>